<evidence type="ECO:0000313" key="1">
    <source>
        <dbReference type="EMBL" id="CAE04111.1"/>
    </source>
</evidence>
<evidence type="ECO:0000313" key="2">
    <source>
        <dbReference type="EMBL" id="CAE04556.3"/>
    </source>
</evidence>
<name>Q7X7L2_ORYSJ</name>
<proteinExistence type="predicted"/>
<evidence type="ECO:0000313" key="3">
    <source>
        <dbReference type="Proteomes" id="UP000000763"/>
    </source>
</evidence>
<reference evidence="3" key="3">
    <citation type="journal article" date="2008" name="Nucleic Acids Res.">
        <title>The rice annotation project database (RAP-DB): 2008 update.</title>
        <authorList>
            <consortium name="The rice annotation project (RAP)"/>
        </authorList>
    </citation>
    <scope>GENOME REANNOTATION</scope>
    <source>
        <strain evidence="3">cv. Nipponbare</strain>
    </source>
</reference>
<reference evidence="3" key="2">
    <citation type="journal article" date="2005" name="Nature">
        <title>The map-based sequence of the rice genome.</title>
        <authorList>
            <consortium name="International rice genome sequencing project (IRGSP)"/>
            <person name="Matsumoto T."/>
            <person name="Wu J."/>
            <person name="Kanamori H."/>
            <person name="Katayose Y."/>
            <person name="Fujisawa M."/>
            <person name="Namiki N."/>
            <person name="Mizuno H."/>
            <person name="Yamamoto K."/>
            <person name="Antonio B.A."/>
            <person name="Baba T."/>
            <person name="Sakata K."/>
            <person name="Nagamura Y."/>
            <person name="Aoki H."/>
            <person name="Arikawa K."/>
            <person name="Arita K."/>
            <person name="Bito T."/>
            <person name="Chiden Y."/>
            <person name="Fujitsuka N."/>
            <person name="Fukunaka R."/>
            <person name="Hamada M."/>
            <person name="Harada C."/>
            <person name="Hayashi A."/>
            <person name="Hijishita S."/>
            <person name="Honda M."/>
            <person name="Hosokawa S."/>
            <person name="Ichikawa Y."/>
            <person name="Idonuma A."/>
            <person name="Iijima M."/>
            <person name="Ikeda M."/>
            <person name="Ikeno M."/>
            <person name="Ito K."/>
            <person name="Ito S."/>
            <person name="Ito T."/>
            <person name="Ito Y."/>
            <person name="Ito Y."/>
            <person name="Iwabuchi A."/>
            <person name="Kamiya K."/>
            <person name="Karasawa W."/>
            <person name="Kurita K."/>
            <person name="Katagiri S."/>
            <person name="Kikuta A."/>
            <person name="Kobayashi H."/>
            <person name="Kobayashi N."/>
            <person name="Machita K."/>
            <person name="Maehara T."/>
            <person name="Masukawa M."/>
            <person name="Mizubayashi T."/>
            <person name="Mukai Y."/>
            <person name="Nagasaki H."/>
            <person name="Nagata Y."/>
            <person name="Naito S."/>
            <person name="Nakashima M."/>
            <person name="Nakama Y."/>
            <person name="Nakamichi Y."/>
            <person name="Nakamura M."/>
            <person name="Meguro A."/>
            <person name="Negishi M."/>
            <person name="Ohta I."/>
            <person name="Ohta T."/>
            <person name="Okamoto M."/>
            <person name="Ono N."/>
            <person name="Saji S."/>
            <person name="Sakaguchi M."/>
            <person name="Sakai K."/>
            <person name="Shibata M."/>
            <person name="Shimokawa T."/>
            <person name="Song J."/>
            <person name="Takazaki Y."/>
            <person name="Terasawa K."/>
            <person name="Tsugane M."/>
            <person name="Tsuji K."/>
            <person name="Ueda S."/>
            <person name="Waki K."/>
            <person name="Yamagata H."/>
            <person name="Yamamoto M."/>
            <person name="Yamamoto S."/>
            <person name="Yamane H."/>
            <person name="Yoshiki S."/>
            <person name="Yoshihara R."/>
            <person name="Yukawa K."/>
            <person name="Zhong H."/>
            <person name="Yano M."/>
            <person name="Yuan Q."/>
            <person name="Ouyang S."/>
            <person name="Liu J."/>
            <person name="Jones K.M."/>
            <person name="Gansberger K."/>
            <person name="Moffat K."/>
            <person name="Hill J."/>
            <person name="Bera J."/>
            <person name="Fadrosh D."/>
            <person name="Jin S."/>
            <person name="Johri S."/>
            <person name="Kim M."/>
            <person name="Overton L."/>
            <person name="Reardon M."/>
            <person name="Tsitrin T."/>
            <person name="Vuong H."/>
            <person name="Weaver B."/>
            <person name="Ciecko A."/>
            <person name="Tallon L."/>
            <person name="Jackson J."/>
            <person name="Pai G."/>
            <person name="Aken S.V."/>
            <person name="Utterback T."/>
            <person name="Reidmuller S."/>
            <person name="Feldblyum T."/>
            <person name="Hsiao J."/>
            <person name="Zismann V."/>
            <person name="Iobst S."/>
            <person name="de Vazeille A.R."/>
            <person name="Buell C.R."/>
            <person name="Ying K."/>
            <person name="Li Y."/>
            <person name="Lu T."/>
            <person name="Huang Y."/>
            <person name="Zhao Q."/>
            <person name="Feng Q."/>
            <person name="Zhang L."/>
            <person name="Zhu J."/>
            <person name="Weng Q."/>
            <person name="Mu J."/>
            <person name="Lu Y."/>
            <person name="Fan D."/>
            <person name="Liu Y."/>
            <person name="Guan J."/>
            <person name="Zhang Y."/>
            <person name="Yu S."/>
            <person name="Liu X."/>
            <person name="Zhang Y."/>
            <person name="Hong G."/>
            <person name="Han B."/>
            <person name="Choisne N."/>
            <person name="Demange N."/>
            <person name="Orjeda G."/>
            <person name="Samain S."/>
            <person name="Cattolico L."/>
            <person name="Pelletier E."/>
            <person name="Couloux A."/>
            <person name="Segurens B."/>
            <person name="Wincker P."/>
            <person name="D'Hont A."/>
            <person name="Scarpelli C."/>
            <person name="Weissenbach J."/>
            <person name="Salanoubat M."/>
            <person name="Quetier F."/>
            <person name="Yu Y."/>
            <person name="Kim H.R."/>
            <person name="Rambo T."/>
            <person name="Currie J."/>
            <person name="Collura K."/>
            <person name="Luo M."/>
            <person name="Yang T."/>
            <person name="Ammiraju J.S.S."/>
            <person name="Engler F."/>
            <person name="Soderlund C."/>
            <person name="Wing R.A."/>
            <person name="Palmer L.E."/>
            <person name="de la Bastide M."/>
            <person name="Spiegel L."/>
            <person name="Nascimento L."/>
            <person name="Zutavern T."/>
            <person name="O'Shaughnessy A."/>
            <person name="Dike S."/>
            <person name="Dedhia N."/>
            <person name="Preston R."/>
            <person name="Balija V."/>
            <person name="McCombie W.R."/>
            <person name="Chow T."/>
            <person name="Chen H."/>
            <person name="Chung M."/>
            <person name="Chen C."/>
            <person name="Shaw J."/>
            <person name="Wu H."/>
            <person name="Hsiao K."/>
            <person name="Chao Y."/>
            <person name="Chu M."/>
            <person name="Cheng C."/>
            <person name="Hour A."/>
            <person name="Lee P."/>
            <person name="Lin S."/>
            <person name="Lin Y."/>
            <person name="Liou J."/>
            <person name="Liu S."/>
            <person name="Hsing Y."/>
            <person name="Raghuvanshi S."/>
            <person name="Mohanty A."/>
            <person name="Bharti A.K."/>
            <person name="Gaur A."/>
            <person name="Gupta V."/>
            <person name="Kumar D."/>
            <person name="Ravi V."/>
            <person name="Vij S."/>
            <person name="Kapur A."/>
            <person name="Khurana P."/>
            <person name="Khurana P."/>
            <person name="Khurana J.P."/>
            <person name="Tyagi A.K."/>
            <person name="Gaikwad K."/>
            <person name="Singh A."/>
            <person name="Dalal V."/>
            <person name="Srivastava S."/>
            <person name="Dixit A."/>
            <person name="Pal A.K."/>
            <person name="Ghazi I.A."/>
            <person name="Yadav M."/>
            <person name="Pandit A."/>
            <person name="Bhargava A."/>
            <person name="Sureshbabu K."/>
            <person name="Batra K."/>
            <person name="Sharma T.R."/>
            <person name="Mohapatra T."/>
            <person name="Singh N.K."/>
            <person name="Messing J."/>
            <person name="Nelson A.B."/>
            <person name="Fuks G."/>
            <person name="Kavchok S."/>
            <person name="Keizer G."/>
            <person name="Linton E."/>
            <person name="Llaca V."/>
            <person name="Song R."/>
            <person name="Tanyolac B."/>
            <person name="Young S."/>
            <person name="Ho-Il K."/>
            <person name="Hahn J.H."/>
            <person name="Sangsakoo G."/>
            <person name="Vanavichit A."/>
            <person name="de Mattos Luiz.A.T."/>
            <person name="Zimmer P.D."/>
            <person name="Malone G."/>
            <person name="Dellagostin O."/>
            <person name="de Oliveira A.C."/>
            <person name="Bevan M."/>
            <person name="Bancroft I."/>
            <person name="Minx P."/>
            <person name="Cordum H."/>
            <person name="Wilson R."/>
            <person name="Cheng Z."/>
            <person name="Jin W."/>
            <person name="Jiang J."/>
            <person name="Leong S.A."/>
            <person name="Iwama H."/>
            <person name="Gojobori T."/>
            <person name="Itoh T."/>
            <person name="Niimura Y."/>
            <person name="Fujii Y."/>
            <person name="Habara T."/>
            <person name="Sakai H."/>
            <person name="Sato Y."/>
            <person name="Wilson G."/>
            <person name="Kumar K."/>
            <person name="McCouch S."/>
            <person name="Juretic N."/>
            <person name="Hoen D."/>
            <person name="Wright S."/>
            <person name="Bruskiewich R."/>
            <person name="Bureau T."/>
            <person name="Miyao A."/>
            <person name="Hirochika H."/>
            <person name="Nishikawa T."/>
            <person name="Kadowaki K."/>
            <person name="Sugiura M."/>
            <person name="Burr B."/>
            <person name="Sasaki T."/>
        </authorList>
    </citation>
    <scope>NUCLEOTIDE SEQUENCE [LARGE SCALE GENOMIC DNA]</scope>
    <source>
        <strain evidence="3">cv. Nipponbare</strain>
    </source>
</reference>
<accession>Q7X7L2</accession>
<dbReference type="Proteomes" id="UP000000763">
    <property type="component" value="Chromosome 4"/>
</dbReference>
<dbReference type="AlphaFoldDB" id="Q7X7L2"/>
<gene>
    <name evidence="2" type="ORF">OSJNBa0052P16.5</name>
    <name evidence="1" type="ORF">OSJNBa0096F01.19</name>
</gene>
<accession>Q5JQE3</accession>
<dbReference type="EMBL" id="AL662933">
    <property type="protein sequence ID" value="CAE04111.1"/>
    <property type="molecule type" value="Genomic_DNA"/>
</dbReference>
<reference evidence="2" key="1">
    <citation type="journal article" date="2002" name="Nature">
        <title>Sequence and analysis of rice chromosome 4.</title>
        <authorList>
            <person name="Feng Q."/>
            <person name="Zhang Y."/>
            <person name="Hao P."/>
            <person name="Wang S."/>
            <person name="Fu G."/>
            <person name="Huang Y."/>
            <person name="Li Y."/>
            <person name="Zhu J."/>
            <person name="Liu Y."/>
            <person name="Hu X."/>
            <person name="Jia P."/>
            <person name="Zhang Y."/>
            <person name="Zhao Q."/>
            <person name="Ying K."/>
            <person name="Yu S."/>
            <person name="Tang Y."/>
            <person name="Weng Q."/>
            <person name="Zhang L."/>
            <person name="Lu Y."/>
            <person name="Mu J."/>
            <person name="Lu Y."/>
            <person name="Zhang L.S."/>
            <person name="Yu Z."/>
            <person name="Fan D."/>
            <person name="Liu X."/>
            <person name="Lu T."/>
            <person name="Li C."/>
            <person name="Wu Y."/>
            <person name="Sun T."/>
            <person name="Lei H."/>
            <person name="Li T."/>
            <person name="Hu H."/>
            <person name="Guan J."/>
            <person name="Wu M."/>
            <person name="Zhang R."/>
            <person name="Zhou B."/>
            <person name="Chen Z."/>
            <person name="Chen L."/>
            <person name="Jin Z."/>
            <person name="Wang R."/>
            <person name="Yin H."/>
            <person name="Cai Z."/>
            <person name="Ren S."/>
            <person name="Lv G."/>
            <person name="Gu W."/>
            <person name="Zhu G."/>
            <person name="Tu Y."/>
            <person name="Jia J."/>
            <person name="Zhang Y."/>
            <person name="Chen J."/>
            <person name="Kang H."/>
            <person name="Chen X."/>
            <person name="Shao C."/>
            <person name="Sun Y."/>
            <person name="Hu Q."/>
            <person name="Zhang X."/>
            <person name="Zhang W."/>
            <person name="Wang L."/>
            <person name="Ding C."/>
            <person name="Sheng H."/>
            <person name="Gu J."/>
            <person name="Chen S."/>
            <person name="Ni L."/>
            <person name="Zhu F."/>
            <person name="Chen W."/>
            <person name="Lan L."/>
            <person name="Lai Y."/>
            <person name="Cheng Z."/>
            <person name="Gu M."/>
            <person name="Jiang J."/>
            <person name="Li J."/>
            <person name="Hong G."/>
            <person name="Xue Y."/>
            <person name="Han B."/>
        </authorList>
    </citation>
    <scope>NUCLEOTIDE SEQUENCE</scope>
</reference>
<protein>
    <submittedName>
        <fullName evidence="2">OSJNBa0052P16.5 protein</fullName>
    </submittedName>
    <submittedName>
        <fullName evidence="1">OSJNBa0096F01.19 protein</fullName>
    </submittedName>
</protein>
<sequence>MARAGGERRRVQKGPLYIRLCQAAEHL</sequence>
<organism evidence="2 3">
    <name type="scientific">Oryza sativa subsp. japonica</name>
    <name type="common">Rice</name>
    <dbReference type="NCBI Taxonomy" id="39947"/>
    <lineage>
        <taxon>Eukaryota</taxon>
        <taxon>Viridiplantae</taxon>
        <taxon>Streptophyta</taxon>
        <taxon>Embryophyta</taxon>
        <taxon>Tracheophyta</taxon>
        <taxon>Spermatophyta</taxon>
        <taxon>Magnoliopsida</taxon>
        <taxon>Liliopsida</taxon>
        <taxon>Poales</taxon>
        <taxon>Poaceae</taxon>
        <taxon>BOP clade</taxon>
        <taxon>Oryzoideae</taxon>
        <taxon>Oryzeae</taxon>
        <taxon>Oryzinae</taxon>
        <taxon>Oryza</taxon>
        <taxon>Oryza sativa</taxon>
    </lineage>
</organism>
<dbReference type="EMBL" id="AL662936">
    <property type="protein sequence ID" value="CAE04556.3"/>
    <property type="molecule type" value="Genomic_DNA"/>
</dbReference>